<dbReference type="Proteomes" id="UP000032247">
    <property type="component" value="Unassembled WGS sequence"/>
</dbReference>
<comment type="caution">
    <text evidence="1">The sequence shown here is derived from an EMBL/GenBank/DDBJ whole genome shotgun (WGS) entry which is preliminary data.</text>
</comment>
<name>A0A0C3KJ85_BACIU</name>
<dbReference type="EMBL" id="LJZV01000002">
    <property type="protein sequence ID" value="KZD94641.1"/>
    <property type="molecule type" value="Genomic_DNA"/>
</dbReference>
<gene>
    <name evidence="2" type="ORF">B4122_0398</name>
    <name evidence="1" type="ORF">SC09_Contig19orf00046</name>
</gene>
<protein>
    <submittedName>
        <fullName evidence="1">Uncharacterized protein</fullName>
    </submittedName>
</protein>
<evidence type="ECO:0000313" key="4">
    <source>
        <dbReference type="Proteomes" id="UP000076442"/>
    </source>
</evidence>
<dbReference type="EMBL" id="JXBC01000002">
    <property type="protein sequence ID" value="KIU11806.1"/>
    <property type="molecule type" value="Genomic_DNA"/>
</dbReference>
<reference evidence="1 3" key="1">
    <citation type="submission" date="2014-12" db="EMBL/GenBank/DDBJ databases">
        <title>Comparative genome analysis of Bacillus coagulans HM-08, Clostridium butyricum HM-68, Bacillus subtilis HM-66 and Bacillus licheniformis BL-09.</title>
        <authorList>
            <person name="Zhang H."/>
        </authorList>
    </citation>
    <scope>NUCLEOTIDE SEQUENCE [LARGE SCALE GENOMIC DNA]</scope>
    <source>
        <strain evidence="1 3">HM-66</strain>
    </source>
</reference>
<evidence type="ECO:0000313" key="2">
    <source>
        <dbReference type="EMBL" id="KZD94641.1"/>
    </source>
</evidence>
<dbReference type="AlphaFoldDB" id="A0A0C3KJ85"/>
<proteinExistence type="predicted"/>
<sequence length="38" mass="4656">MLWFLKNKDTYTSLTRQTATVHNKEKYRIIQTRTARKN</sequence>
<evidence type="ECO:0000313" key="1">
    <source>
        <dbReference type="EMBL" id="KIU11806.1"/>
    </source>
</evidence>
<accession>A0A0C3KJ85</accession>
<reference evidence="2 4" key="2">
    <citation type="submission" date="2015-09" db="EMBL/GenBank/DDBJ databases">
        <title>Spore heat resistance.</title>
        <authorList>
            <person name="Boekhorst J."/>
            <person name="Berendsen E.M."/>
            <person name="Wells-Bennik M.H."/>
            <person name="Kuipers O.P."/>
        </authorList>
    </citation>
    <scope>NUCLEOTIDE SEQUENCE [LARGE SCALE GENOMIC DNA]</scope>
    <source>
        <strain evidence="2 4">B4122</strain>
    </source>
</reference>
<evidence type="ECO:0000313" key="3">
    <source>
        <dbReference type="Proteomes" id="UP000032247"/>
    </source>
</evidence>
<dbReference type="Proteomes" id="UP000076442">
    <property type="component" value="Unassembled WGS sequence"/>
</dbReference>
<organism evidence="1 3">
    <name type="scientific">Bacillus subtilis</name>
    <dbReference type="NCBI Taxonomy" id="1423"/>
    <lineage>
        <taxon>Bacteria</taxon>
        <taxon>Bacillati</taxon>
        <taxon>Bacillota</taxon>
        <taxon>Bacilli</taxon>
        <taxon>Bacillales</taxon>
        <taxon>Bacillaceae</taxon>
        <taxon>Bacillus</taxon>
    </lineage>
</organism>
<dbReference type="PATRIC" id="fig|1423.173.peg.688"/>